<evidence type="ECO:0000313" key="3">
    <source>
        <dbReference type="Proteomes" id="UP000239757"/>
    </source>
</evidence>
<dbReference type="AlphaFoldDB" id="A0A2P5WNU4"/>
<dbReference type="EMBL" id="KZ666963">
    <property type="protein sequence ID" value="PPR92769.1"/>
    <property type="molecule type" value="Genomic_DNA"/>
</dbReference>
<evidence type="ECO:0000256" key="1">
    <source>
        <dbReference type="SAM" id="MobiDB-lite"/>
    </source>
</evidence>
<protein>
    <submittedName>
        <fullName evidence="2">Uncharacterized protein</fullName>
    </submittedName>
</protein>
<sequence length="98" mass="10846">MNKEDAVHEPAAPHRVSVAGAARAVSKRAKRAIRAHQSIGTDNHKPEGTINEPAVPAQRVRDTAYTYVLKLREQENGRKGTTKGKGMTYRVDNKLRSE</sequence>
<dbReference type="Proteomes" id="UP000239757">
    <property type="component" value="Unassembled WGS sequence"/>
</dbReference>
<name>A0A2P5WNU4_GOSBA</name>
<evidence type="ECO:0000313" key="2">
    <source>
        <dbReference type="EMBL" id="PPR92769.1"/>
    </source>
</evidence>
<reference evidence="2 3" key="1">
    <citation type="submission" date="2015-01" db="EMBL/GenBank/DDBJ databases">
        <title>Genome of allotetraploid Gossypium barbadense reveals genomic plasticity and fiber elongation in cotton evolution.</title>
        <authorList>
            <person name="Chen X."/>
            <person name="Liu X."/>
            <person name="Zhao B."/>
            <person name="Zheng H."/>
            <person name="Hu Y."/>
            <person name="Lu G."/>
            <person name="Yang C."/>
            <person name="Chen J."/>
            <person name="Shan C."/>
            <person name="Zhang L."/>
            <person name="Zhou Y."/>
            <person name="Wang L."/>
            <person name="Guo W."/>
            <person name="Bai Y."/>
            <person name="Ruan J."/>
            <person name="Shangguan X."/>
            <person name="Mao Y."/>
            <person name="Jiang J."/>
            <person name="Zhu Y."/>
            <person name="Lei J."/>
            <person name="Kang H."/>
            <person name="Chen S."/>
            <person name="He X."/>
            <person name="Wang R."/>
            <person name="Wang Y."/>
            <person name="Chen J."/>
            <person name="Wang L."/>
            <person name="Yu S."/>
            <person name="Wang B."/>
            <person name="Wei J."/>
            <person name="Song S."/>
            <person name="Lu X."/>
            <person name="Gao Z."/>
            <person name="Gu W."/>
            <person name="Deng X."/>
            <person name="Ma D."/>
            <person name="Wang S."/>
            <person name="Liang W."/>
            <person name="Fang L."/>
            <person name="Cai C."/>
            <person name="Zhu X."/>
            <person name="Zhou B."/>
            <person name="Zhang Y."/>
            <person name="Chen Z."/>
            <person name="Xu S."/>
            <person name="Zhu R."/>
            <person name="Wang S."/>
            <person name="Zhang T."/>
            <person name="Zhao G."/>
        </authorList>
    </citation>
    <scope>NUCLEOTIDE SEQUENCE [LARGE SCALE GENOMIC DNA]</scope>
    <source>
        <strain evidence="3">cv. Xinhai21</strain>
        <tissue evidence="2">Leaf</tissue>
    </source>
</reference>
<accession>A0A2P5WNU4</accession>
<feature type="region of interest" description="Disordered" evidence="1">
    <location>
        <begin position="76"/>
        <end position="98"/>
    </location>
</feature>
<feature type="region of interest" description="Disordered" evidence="1">
    <location>
        <begin position="1"/>
        <end position="20"/>
    </location>
</feature>
<gene>
    <name evidence="2" type="ORF">GOBAR_AA27904</name>
</gene>
<organism evidence="2 3">
    <name type="scientific">Gossypium barbadense</name>
    <name type="common">Sea Island cotton</name>
    <name type="synonym">Hibiscus barbadensis</name>
    <dbReference type="NCBI Taxonomy" id="3634"/>
    <lineage>
        <taxon>Eukaryota</taxon>
        <taxon>Viridiplantae</taxon>
        <taxon>Streptophyta</taxon>
        <taxon>Embryophyta</taxon>
        <taxon>Tracheophyta</taxon>
        <taxon>Spermatophyta</taxon>
        <taxon>Magnoliopsida</taxon>
        <taxon>eudicotyledons</taxon>
        <taxon>Gunneridae</taxon>
        <taxon>Pentapetalae</taxon>
        <taxon>rosids</taxon>
        <taxon>malvids</taxon>
        <taxon>Malvales</taxon>
        <taxon>Malvaceae</taxon>
        <taxon>Malvoideae</taxon>
        <taxon>Gossypium</taxon>
    </lineage>
</organism>
<feature type="compositionally biased region" description="Basic and acidic residues" evidence="1">
    <location>
        <begin position="1"/>
        <end position="12"/>
    </location>
</feature>
<proteinExistence type="predicted"/>